<dbReference type="Proteomes" id="UP001470230">
    <property type="component" value="Unassembled WGS sequence"/>
</dbReference>
<gene>
    <name evidence="1" type="ORF">M9Y10_040895</name>
</gene>
<dbReference type="EMBL" id="JAPFFF010000007">
    <property type="protein sequence ID" value="KAK8885447.1"/>
    <property type="molecule type" value="Genomic_DNA"/>
</dbReference>
<comment type="caution">
    <text evidence="1">The sequence shown here is derived from an EMBL/GenBank/DDBJ whole genome shotgun (WGS) entry which is preliminary data.</text>
</comment>
<accession>A0ABR2K3G3</accession>
<reference evidence="1 2" key="1">
    <citation type="submission" date="2024-04" db="EMBL/GenBank/DDBJ databases">
        <title>Tritrichomonas musculus Genome.</title>
        <authorList>
            <person name="Alves-Ferreira E."/>
            <person name="Grigg M."/>
            <person name="Lorenzi H."/>
            <person name="Galac M."/>
        </authorList>
    </citation>
    <scope>NUCLEOTIDE SEQUENCE [LARGE SCALE GENOMIC DNA]</scope>
    <source>
        <strain evidence="1 2">EAF2021</strain>
    </source>
</reference>
<proteinExistence type="predicted"/>
<protein>
    <submittedName>
        <fullName evidence="1">Uncharacterized protein</fullName>
    </submittedName>
</protein>
<organism evidence="1 2">
    <name type="scientific">Tritrichomonas musculus</name>
    <dbReference type="NCBI Taxonomy" id="1915356"/>
    <lineage>
        <taxon>Eukaryota</taxon>
        <taxon>Metamonada</taxon>
        <taxon>Parabasalia</taxon>
        <taxon>Tritrichomonadida</taxon>
        <taxon>Tritrichomonadidae</taxon>
        <taxon>Tritrichomonas</taxon>
    </lineage>
</organism>
<sequence>MSDILLDERIVKFTSDGDIKRKTPLTKKEDPEHVIISILRSIGRIRGLISPFECYVKNIVPKIIDAEHRIQVYKNISPIFLVIIIQIYT</sequence>
<keyword evidence="2" id="KW-1185">Reference proteome</keyword>
<evidence type="ECO:0000313" key="2">
    <source>
        <dbReference type="Proteomes" id="UP001470230"/>
    </source>
</evidence>
<name>A0ABR2K3G3_9EUKA</name>
<evidence type="ECO:0000313" key="1">
    <source>
        <dbReference type="EMBL" id="KAK8885447.1"/>
    </source>
</evidence>